<dbReference type="PANTHER" id="PTHR42910">
    <property type="entry name" value="TRANSPORTER SCO4007-RELATED"/>
    <property type="match status" value="1"/>
</dbReference>
<protein>
    <submittedName>
        <fullName evidence="6">MFS transporter</fullName>
    </submittedName>
</protein>
<feature type="transmembrane region" description="Helical" evidence="4">
    <location>
        <begin position="169"/>
        <end position="188"/>
    </location>
</feature>
<dbReference type="InterPro" id="IPR020846">
    <property type="entry name" value="MFS_dom"/>
</dbReference>
<dbReference type="PANTHER" id="PTHR42910:SF1">
    <property type="entry name" value="MAJOR FACILITATOR SUPERFAMILY (MFS) PROFILE DOMAIN-CONTAINING PROTEIN"/>
    <property type="match status" value="1"/>
</dbReference>
<dbReference type="PROSITE" id="PS50850">
    <property type="entry name" value="MFS"/>
    <property type="match status" value="1"/>
</dbReference>
<evidence type="ECO:0000313" key="7">
    <source>
        <dbReference type="Proteomes" id="UP001055105"/>
    </source>
</evidence>
<feature type="transmembrane region" description="Helical" evidence="4">
    <location>
        <begin position="52"/>
        <end position="70"/>
    </location>
</feature>
<dbReference type="InterPro" id="IPR011701">
    <property type="entry name" value="MFS"/>
</dbReference>
<feature type="transmembrane region" description="Helical" evidence="4">
    <location>
        <begin position="82"/>
        <end position="99"/>
    </location>
</feature>
<feature type="transmembrane region" description="Helical" evidence="4">
    <location>
        <begin position="245"/>
        <end position="270"/>
    </location>
</feature>
<comment type="caution">
    <text evidence="6">The sequence shown here is derived from an EMBL/GenBank/DDBJ whole genome shotgun (WGS) entry which is preliminary data.</text>
</comment>
<accession>A0AA37KSA8</accession>
<dbReference type="AlphaFoldDB" id="A0AA37KSA8"/>
<feature type="transmembrane region" description="Helical" evidence="4">
    <location>
        <begin position="139"/>
        <end position="157"/>
    </location>
</feature>
<dbReference type="EMBL" id="BQOL01000002">
    <property type="protein sequence ID" value="GKI20014.1"/>
    <property type="molecule type" value="Genomic_DNA"/>
</dbReference>
<dbReference type="GO" id="GO:0022857">
    <property type="term" value="F:transmembrane transporter activity"/>
    <property type="evidence" value="ECO:0007669"/>
    <property type="project" value="InterPro"/>
</dbReference>
<feature type="transmembrane region" description="Helical" evidence="4">
    <location>
        <begin position="219"/>
        <end position="239"/>
    </location>
</feature>
<feature type="domain" description="Major facilitator superfamily (MFS) profile" evidence="5">
    <location>
        <begin position="12"/>
        <end position="391"/>
    </location>
</feature>
<dbReference type="Gene3D" id="1.20.1250.20">
    <property type="entry name" value="MFS general substrate transporter like domains"/>
    <property type="match status" value="1"/>
</dbReference>
<gene>
    <name evidence="6" type="ORF">CE91St16_29220</name>
</gene>
<reference evidence="6" key="1">
    <citation type="submission" date="2022-01" db="EMBL/GenBank/DDBJ databases">
        <title>Novel bile acid biosynthetic pathways are enriched in the microbiome of centenarians.</title>
        <authorList>
            <person name="Sato Y."/>
            <person name="Atarashi K."/>
            <person name="Plichta R.D."/>
            <person name="Arai Y."/>
            <person name="Sasajima S."/>
            <person name="Kearney M.S."/>
            <person name="Suda W."/>
            <person name="Takeshita K."/>
            <person name="Sasaki T."/>
            <person name="Okamoto S."/>
            <person name="Skelly N.A."/>
            <person name="Okamura Y."/>
            <person name="Vlamakis H."/>
            <person name="Li Y."/>
            <person name="Tanoue T."/>
            <person name="Takei H."/>
            <person name="Nittono H."/>
            <person name="Narushima S."/>
            <person name="Irie J."/>
            <person name="Itoh H."/>
            <person name="Moriya K."/>
            <person name="Sugiura Y."/>
            <person name="Suematsu M."/>
            <person name="Moritoki N."/>
            <person name="Shibata S."/>
            <person name="Littman R.D."/>
            <person name="Fischbach A.M."/>
            <person name="Uwamino Y."/>
            <person name="Inoue T."/>
            <person name="Honda A."/>
            <person name="Hattori M."/>
            <person name="Murai T."/>
            <person name="Xavier J.R."/>
            <person name="Hirose N."/>
            <person name="Honda K."/>
        </authorList>
    </citation>
    <scope>NUCLEOTIDE SEQUENCE</scope>
    <source>
        <strain evidence="6">CE91-St16</strain>
    </source>
</reference>
<proteinExistence type="predicted"/>
<evidence type="ECO:0000256" key="4">
    <source>
        <dbReference type="SAM" id="Phobius"/>
    </source>
</evidence>
<evidence type="ECO:0000256" key="3">
    <source>
        <dbReference type="ARBA" id="ARBA00023136"/>
    </source>
</evidence>
<dbReference type="Pfam" id="PF07690">
    <property type="entry name" value="MFS_1"/>
    <property type="match status" value="1"/>
</dbReference>
<keyword evidence="2 4" id="KW-1133">Transmembrane helix</keyword>
<feature type="transmembrane region" description="Helical" evidence="4">
    <location>
        <begin position="105"/>
        <end position="127"/>
    </location>
</feature>
<name>A0AA37KSA8_9BACT</name>
<dbReference type="SUPFAM" id="SSF103473">
    <property type="entry name" value="MFS general substrate transporter"/>
    <property type="match status" value="1"/>
</dbReference>
<feature type="transmembrane region" description="Helical" evidence="4">
    <location>
        <begin position="371"/>
        <end position="389"/>
    </location>
</feature>
<dbReference type="InterPro" id="IPR036259">
    <property type="entry name" value="MFS_trans_sf"/>
</dbReference>
<dbReference type="GeneID" id="79837245"/>
<dbReference type="CDD" id="cd17324">
    <property type="entry name" value="MFS_NepI_like"/>
    <property type="match status" value="1"/>
</dbReference>
<dbReference type="RefSeq" id="WP_244076943.1">
    <property type="nucleotide sequence ID" value="NZ_AP025581.1"/>
</dbReference>
<evidence type="ECO:0000256" key="1">
    <source>
        <dbReference type="ARBA" id="ARBA00022692"/>
    </source>
</evidence>
<evidence type="ECO:0000259" key="5">
    <source>
        <dbReference type="PROSITE" id="PS50850"/>
    </source>
</evidence>
<evidence type="ECO:0000256" key="2">
    <source>
        <dbReference type="ARBA" id="ARBA00022989"/>
    </source>
</evidence>
<organism evidence="6 7">
    <name type="scientific">Alistipes finegoldii</name>
    <dbReference type="NCBI Taxonomy" id="214856"/>
    <lineage>
        <taxon>Bacteria</taxon>
        <taxon>Pseudomonadati</taxon>
        <taxon>Bacteroidota</taxon>
        <taxon>Bacteroidia</taxon>
        <taxon>Bacteroidales</taxon>
        <taxon>Rikenellaceae</taxon>
        <taxon>Alistipes</taxon>
    </lineage>
</organism>
<keyword evidence="1 4" id="KW-0812">Transmembrane</keyword>
<feature type="transmembrane region" description="Helical" evidence="4">
    <location>
        <begin position="12"/>
        <end position="32"/>
    </location>
</feature>
<evidence type="ECO:0000313" key="6">
    <source>
        <dbReference type="EMBL" id="GKI20014.1"/>
    </source>
</evidence>
<dbReference type="Proteomes" id="UP001055105">
    <property type="component" value="Unassembled WGS sequence"/>
</dbReference>
<sequence>MKAMLKEGAGLSNGLLCTLAVIAGVSVANLYYNQPLLDMLRQDLGTTTLAANHVALFSQLGYALGLLFIIPLADLFSRRRIVLVNFLLLAVSLLAIATASDIRVIHGFSLVTGVCSVIPQIFIPLAAQYSRPEYKNRNVGIVLSGLLTGILASRVVSGVVGELFGWREMYFAAAGLMVVSAAVVLYVLPDARPNFRGTYAALMKSLLTIVRRYPTLRLYSVRAALAFGSFLCFWASLAFKMAQAPFYAGSNVVGMLGLCGIAGALTATFAGKYIRRVGVRRFNYIGVGLQILAWLLFFFGADSYAALVAGIVVVDIGMQCIQLSNQATLFELDPSASNRINTIFMSTYFAGGSLGTLLSGAAWSLYGWTGVVAAGILLSSASLLVTLCTKK</sequence>
<keyword evidence="3 4" id="KW-0472">Membrane</keyword>